<sequence>MAKILITALGSGTYNKEKKEKEYKPATYYVEEGNPLEKTEFIASAIDEKWEMDKIIFIGTTGSMWSNIYKFYCKNKSITMNDEYYDKLKNTELTANKDTPVEKLEIEKFNNTFGGKIKGIVIKYGVNDIENLENFHSIIEIEKEIEDGDEIFIDITHSFRSMSFWLFLIMTYLKDVSNKNIDIKNITYGMFEAQNEKKETPIVSLNLFVDILKWFKGASELKNYGNSYSILDELEKNLMNKEIKNEIEIFSDTMNINYIDSIEESLKNFNTIKDKLNNLEGPGKYIIPQVFKNFINTFELPNKEKLSNEEKKYLLRAKLAKWHFDQKRYSMAAININEAVVDFIMDALNFPNIDTEIKTDKTRLAKIWLEQIKEVEDKEIKKYGIMYVETRSIRNKIAHSLDNKRDLKEDIKNLKEYSNNIFNLLLSKDLVKEKDSKLGLSEKLKREYEEEEEKKKENEKKGDFNLFVISDKGLDSEEIVTIKNKFKIAEQPIYLSKKEKEKWKSACEKNDKESLEHFKEIINDKTKEGDYILIIGDFEYKNELEEYSNSKNLKVIKVVFKRSFEVL</sequence>
<gene>
    <name evidence="2" type="ORF">CTM98_09380</name>
</gene>
<dbReference type="InterPro" id="IPR013383">
    <property type="entry name" value="CRISPR-assoc_prot_DxTHG_CS"/>
</dbReference>
<dbReference type="NCBIfam" id="TIGR02549">
    <property type="entry name" value="CRISPR_DxTHG"/>
    <property type="match status" value="1"/>
</dbReference>
<dbReference type="EMBL" id="CP024704">
    <property type="protein sequence ID" value="ATV70836.1"/>
    <property type="molecule type" value="Genomic_DNA"/>
</dbReference>
<keyword evidence="1" id="KW-0175">Coiled coil</keyword>
<dbReference type="InterPro" id="IPR011742">
    <property type="entry name" value="CRISPR-assoc_prot_TM1812"/>
</dbReference>
<protein>
    <submittedName>
        <fullName evidence="2">TIGR02221 family CRISPR-associated protein</fullName>
    </submittedName>
</protein>
<dbReference type="Proteomes" id="UP000230781">
    <property type="component" value="Chromosome"/>
</dbReference>
<feature type="coiled-coil region" evidence="1">
    <location>
        <begin position="397"/>
        <end position="461"/>
    </location>
</feature>
<evidence type="ECO:0000313" key="3">
    <source>
        <dbReference type="Proteomes" id="UP000230781"/>
    </source>
</evidence>
<reference evidence="2 3" key="1">
    <citation type="submission" date="2017-11" db="EMBL/GenBank/DDBJ databases">
        <title>Genome sequencing of Fusobacterium periodonticum KCOM 2555.</title>
        <authorList>
            <person name="Kook J.-K."/>
            <person name="Park S.-N."/>
            <person name="Lim Y.K."/>
        </authorList>
    </citation>
    <scope>NUCLEOTIDE SEQUENCE [LARGE SCALE GENOMIC DNA]</scope>
    <source>
        <strain evidence="2 3">KCOM 2555</strain>
    </source>
</reference>
<evidence type="ECO:0000313" key="2">
    <source>
        <dbReference type="EMBL" id="ATV70836.1"/>
    </source>
</evidence>
<proteinExistence type="predicted"/>
<name>A0A2D3PUP7_9FUSO</name>
<evidence type="ECO:0000256" key="1">
    <source>
        <dbReference type="SAM" id="Coils"/>
    </source>
</evidence>
<organism evidence="2 3">
    <name type="scientific">Fusobacterium pseudoperiodonticum</name>
    <dbReference type="NCBI Taxonomy" id="2663009"/>
    <lineage>
        <taxon>Bacteria</taxon>
        <taxon>Fusobacteriati</taxon>
        <taxon>Fusobacteriota</taxon>
        <taxon>Fusobacteriia</taxon>
        <taxon>Fusobacteriales</taxon>
        <taxon>Fusobacteriaceae</taxon>
        <taxon>Fusobacterium</taxon>
    </lineage>
</organism>
<dbReference type="RefSeq" id="WP_100026797.1">
    <property type="nucleotide sequence ID" value="NZ_CP024704.1"/>
</dbReference>
<dbReference type="AlphaFoldDB" id="A0A2D3PUP7"/>
<accession>A0A2D3PUP7</accession>
<dbReference type="NCBIfam" id="TIGR02221">
    <property type="entry name" value="cas_TM1812"/>
    <property type="match status" value="1"/>
</dbReference>